<comment type="caution">
    <text evidence="1">The sequence shown here is derived from an EMBL/GenBank/DDBJ whole genome shotgun (WGS) entry which is preliminary data.</text>
</comment>
<evidence type="ECO:0000313" key="1">
    <source>
        <dbReference type="EMBL" id="GAG86787.1"/>
    </source>
</evidence>
<accession>X1C099</accession>
<protein>
    <submittedName>
        <fullName evidence="1">Uncharacterized protein</fullName>
    </submittedName>
</protein>
<sequence length="37" mass="4478">KQKDCSSSLTWRFRIFEDLLELILKKLYNSQIVSIFD</sequence>
<proteinExistence type="predicted"/>
<gene>
    <name evidence="1" type="ORF">S01H4_30281</name>
</gene>
<dbReference type="AlphaFoldDB" id="X1C099"/>
<dbReference type="EMBL" id="BART01015615">
    <property type="protein sequence ID" value="GAG86787.1"/>
    <property type="molecule type" value="Genomic_DNA"/>
</dbReference>
<feature type="non-terminal residue" evidence="1">
    <location>
        <position position="1"/>
    </location>
</feature>
<name>X1C099_9ZZZZ</name>
<organism evidence="1">
    <name type="scientific">marine sediment metagenome</name>
    <dbReference type="NCBI Taxonomy" id="412755"/>
    <lineage>
        <taxon>unclassified sequences</taxon>
        <taxon>metagenomes</taxon>
        <taxon>ecological metagenomes</taxon>
    </lineage>
</organism>
<reference evidence="1" key="1">
    <citation type="journal article" date="2014" name="Front. Microbiol.">
        <title>High frequency of phylogenetically diverse reductive dehalogenase-homologous genes in deep subseafloor sedimentary metagenomes.</title>
        <authorList>
            <person name="Kawai M."/>
            <person name="Futagami T."/>
            <person name="Toyoda A."/>
            <person name="Takaki Y."/>
            <person name="Nishi S."/>
            <person name="Hori S."/>
            <person name="Arai W."/>
            <person name="Tsubouchi T."/>
            <person name="Morono Y."/>
            <person name="Uchiyama I."/>
            <person name="Ito T."/>
            <person name="Fujiyama A."/>
            <person name="Inagaki F."/>
            <person name="Takami H."/>
        </authorList>
    </citation>
    <scope>NUCLEOTIDE SEQUENCE</scope>
    <source>
        <strain evidence="1">Expedition CK06-06</strain>
    </source>
</reference>